<reference evidence="1 2" key="2">
    <citation type="submission" date="2020-03" db="EMBL/GenBank/DDBJ databases">
        <title>Devosia chinhatensis sp. nov., isolated from a hexachlorocyclohexane (HCH) dump site in India.</title>
        <authorList>
            <person name="Kumar M."/>
            <person name="Lal R."/>
        </authorList>
    </citation>
    <scope>NUCLEOTIDE SEQUENCE [LARGE SCALE GENOMIC DNA]</scope>
    <source>
        <strain evidence="1 2">H239</strain>
    </source>
</reference>
<evidence type="ECO:0000313" key="1">
    <source>
        <dbReference type="EMBL" id="NGP19299.1"/>
    </source>
</evidence>
<dbReference type="InterPro" id="IPR021508">
    <property type="entry name" value="Gp17-like"/>
</dbReference>
<dbReference type="EMBL" id="JAALFG010000005">
    <property type="protein sequence ID" value="NGP19299.1"/>
    <property type="molecule type" value="Genomic_DNA"/>
</dbReference>
<evidence type="ECO:0008006" key="3">
    <source>
        <dbReference type="Google" id="ProtNLM"/>
    </source>
</evidence>
<dbReference type="Pfam" id="PF11367">
    <property type="entry name" value="Tail_completion_gp17"/>
    <property type="match status" value="1"/>
</dbReference>
<reference evidence="1 2" key="1">
    <citation type="submission" date="2020-02" db="EMBL/GenBank/DDBJ databases">
        <authorList>
            <person name="Khan S.A."/>
            <person name="Jeon C.O."/>
            <person name="Chun B.H."/>
        </authorList>
    </citation>
    <scope>NUCLEOTIDE SEQUENCE [LARGE SCALE GENOMIC DNA]</scope>
    <source>
        <strain evidence="1 2">H239</strain>
    </source>
</reference>
<dbReference type="InterPro" id="IPR053745">
    <property type="entry name" value="Viral_Tail_Comp_sf"/>
</dbReference>
<name>A0A6M1SHK9_9HYPH</name>
<accession>A0A6M1SHK9</accession>
<dbReference type="RefSeq" id="WP_164535548.1">
    <property type="nucleotide sequence ID" value="NZ_JAALFG010000005.1"/>
</dbReference>
<evidence type="ECO:0000313" key="2">
    <source>
        <dbReference type="Proteomes" id="UP000474802"/>
    </source>
</evidence>
<keyword evidence="2" id="KW-1185">Reference proteome</keyword>
<dbReference type="Proteomes" id="UP000474802">
    <property type="component" value="Unassembled WGS sequence"/>
</dbReference>
<sequence>MQKVLANLLLDHPPLKDLISTNLHWDTMVQGAPLPNIVMFVVSGVADYTMAGPSGYVKTRVQFDSRGLTSAQARSVANALRERLSGFRGQYSGFQFLGCFEESQRTRFDKDGNVTWFTDSRDYFLHWAPA</sequence>
<organism evidence="1 2">
    <name type="scientific">Devosia aurantiaca</name>
    <dbReference type="NCBI Taxonomy" id="2714858"/>
    <lineage>
        <taxon>Bacteria</taxon>
        <taxon>Pseudomonadati</taxon>
        <taxon>Pseudomonadota</taxon>
        <taxon>Alphaproteobacteria</taxon>
        <taxon>Hyphomicrobiales</taxon>
        <taxon>Devosiaceae</taxon>
        <taxon>Devosia</taxon>
    </lineage>
</organism>
<gene>
    <name evidence="1" type="ORF">G5575_18130</name>
</gene>
<proteinExistence type="predicted"/>
<dbReference type="Gene3D" id="3.30.2000.30">
    <property type="match status" value="1"/>
</dbReference>
<protein>
    <recommendedName>
        <fullName evidence="3">DUF3168 domain-containing protein</fullName>
    </recommendedName>
</protein>
<dbReference type="AlphaFoldDB" id="A0A6M1SHK9"/>
<comment type="caution">
    <text evidence="1">The sequence shown here is derived from an EMBL/GenBank/DDBJ whole genome shotgun (WGS) entry which is preliminary data.</text>
</comment>